<dbReference type="Pfam" id="PF00586">
    <property type="entry name" value="AIRS"/>
    <property type="match status" value="1"/>
</dbReference>
<sequence>MTQEIITLAHGSGGHAMQQLIEQEIMAVFANPLAPANQATEDQARVPLSLLQAHSNGMGGQLAMTTDSFVIDPIFFPGGDIGSLAVNGTVNDLAVGGAKPLYLSCGLILEEGLPISDLRKILQSMRRAADDAGVAIITGDTKVVNKGCADKIFINTCGVGVIPSNIQLSVKNIRVGDVLLINGSLGDHGATIMAMRGDLGIDKGAIRSDCNGLNEQIQALLEACPGIRCMRDATRGGIAAILNEFAQSGKVKIQLKEDSLPLKAEVRGLCELLGLDPLYLANEGKFVAILPEAEAQAGLTALQSFSEAKNAAIIGRVLEPETSMAPVLTMRNAFGSERLIDVPYGEQLPRIC</sequence>
<dbReference type="InterPro" id="IPR010918">
    <property type="entry name" value="PurM-like_C_dom"/>
</dbReference>
<reference evidence="4 5" key="1">
    <citation type="submission" date="2023-04" db="EMBL/GenBank/DDBJ databases">
        <title>Spirochaete genome identified in red abalone sample constitutes a novel genus.</title>
        <authorList>
            <person name="Sharma S.P."/>
            <person name="Purcell C.M."/>
            <person name="Hyde J.R."/>
            <person name="Severin A.J."/>
        </authorList>
    </citation>
    <scope>NUCLEOTIDE SEQUENCE [LARGE SCALE GENOMIC DNA]</scope>
    <source>
        <strain evidence="4 5">SP-2023</strain>
    </source>
</reference>
<evidence type="ECO:0000259" key="3">
    <source>
        <dbReference type="Pfam" id="PF02769"/>
    </source>
</evidence>
<dbReference type="SUPFAM" id="SSF56042">
    <property type="entry name" value="PurM C-terminal domain-like"/>
    <property type="match status" value="1"/>
</dbReference>
<dbReference type="Proteomes" id="UP001228690">
    <property type="component" value="Chromosome"/>
</dbReference>
<dbReference type="Gene3D" id="3.90.650.10">
    <property type="entry name" value="PurM-like C-terminal domain"/>
    <property type="match status" value="1"/>
</dbReference>
<feature type="domain" description="PurM-like C-terminal" evidence="3">
    <location>
        <begin position="174"/>
        <end position="319"/>
    </location>
</feature>
<evidence type="ECO:0000313" key="4">
    <source>
        <dbReference type="EMBL" id="WGK69570.1"/>
    </source>
</evidence>
<accession>A0ABY8MJM5</accession>
<keyword evidence="5" id="KW-1185">Reference proteome</keyword>
<dbReference type="Gene3D" id="3.30.1330.10">
    <property type="entry name" value="PurM-like, N-terminal domain"/>
    <property type="match status" value="1"/>
</dbReference>
<dbReference type="PANTHER" id="PTHR30303">
    <property type="entry name" value="HYDROGENASE ISOENZYMES FORMATION PROTEIN HYPE"/>
    <property type="match status" value="1"/>
</dbReference>
<dbReference type="EMBL" id="CP123443">
    <property type="protein sequence ID" value="WGK69570.1"/>
    <property type="molecule type" value="Genomic_DNA"/>
</dbReference>
<dbReference type="CDD" id="cd02197">
    <property type="entry name" value="HypE"/>
    <property type="match status" value="1"/>
</dbReference>
<comment type="similarity">
    <text evidence="1">Belongs to the HypE family.</text>
</comment>
<proteinExistence type="inferred from homology"/>
<dbReference type="PANTHER" id="PTHR30303:SF0">
    <property type="entry name" value="CARBAMOYL DEHYDRATASE HYPE"/>
    <property type="match status" value="1"/>
</dbReference>
<feature type="domain" description="PurM-like N-terminal" evidence="2">
    <location>
        <begin position="59"/>
        <end position="162"/>
    </location>
</feature>
<dbReference type="InterPro" id="IPR036676">
    <property type="entry name" value="PurM-like_C_sf"/>
</dbReference>
<dbReference type="InterPro" id="IPR011854">
    <property type="entry name" value="HypE"/>
</dbReference>
<evidence type="ECO:0000313" key="5">
    <source>
        <dbReference type="Proteomes" id="UP001228690"/>
    </source>
</evidence>
<dbReference type="InterPro" id="IPR016188">
    <property type="entry name" value="PurM-like_N"/>
</dbReference>
<protein>
    <submittedName>
        <fullName evidence="4">Hydrogenase expression/formation protein HypE</fullName>
    </submittedName>
</protein>
<dbReference type="Pfam" id="PF02769">
    <property type="entry name" value="AIRS_C"/>
    <property type="match status" value="1"/>
</dbReference>
<dbReference type="SUPFAM" id="SSF55326">
    <property type="entry name" value="PurM N-terminal domain-like"/>
    <property type="match status" value="1"/>
</dbReference>
<organism evidence="4 5">
    <name type="scientific">Candidatus Haliotispira prima</name>
    <dbReference type="NCBI Taxonomy" id="3034016"/>
    <lineage>
        <taxon>Bacteria</taxon>
        <taxon>Pseudomonadati</taxon>
        <taxon>Spirochaetota</taxon>
        <taxon>Spirochaetia</taxon>
        <taxon>Spirochaetales</taxon>
        <taxon>Spirochaetaceae</taxon>
        <taxon>Candidatus Haliotispira</taxon>
    </lineage>
</organism>
<evidence type="ECO:0000256" key="1">
    <source>
        <dbReference type="ARBA" id="ARBA00006243"/>
    </source>
</evidence>
<gene>
    <name evidence="4" type="primary">hypE</name>
    <name evidence="4" type="ORF">P0082_01545</name>
</gene>
<evidence type="ECO:0000259" key="2">
    <source>
        <dbReference type="Pfam" id="PF00586"/>
    </source>
</evidence>
<dbReference type="InterPro" id="IPR036921">
    <property type="entry name" value="PurM-like_N_sf"/>
</dbReference>
<name>A0ABY8MJM5_9SPIO</name>
<dbReference type="PIRSF" id="PIRSF005644">
    <property type="entry name" value="Hdrgns_mtr_HypE"/>
    <property type="match status" value="1"/>
</dbReference>
<dbReference type="RefSeq" id="WP_326927756.1">
    <property type="nucleotide sequence ID" value="NZ_CP123443.1"/>
</dbReference>
<dbReference type="NCBIfam" id="TIGR02124">
    <property type="entry name" value="hypE"/>
    <property type="match status" value="1"/>
</dbReference>